<dbReference type="EMBL" id="FBWG01000041">
    <property type="protein sequence ID" value="CUX57331.1"/>
    <property type="molecule type" value="Genomic_DNA"/>
</dbReference>
<proteinExistence type="predicted"/>
<evidence type="ECO:0000313" key="3">
    <source>
        <dbReference type="Proteomes" id="UP000191987"/>
    </source>
</evidence>
<dbReference type="InterPro" id="IPR014914">
    <property type="entry name" value="RES_dom"/>
</dbReference>
<evidence type="ECO:0000259" key="1">
    <source>
        <dbReference type="SMART" id="SM00953"/>
    </source>
</evidence>
<dbReference type="Proteomes" id="UP000191987">
    <property type="component" value="Unassembled WGS sequence"/>
</dbReference>
<name>A0A1S7RU50_9HYPH</name>
<dbReference type="SMART" id="SM00953">
    <property type="entry name" value="RES"/>
    <property type="match status" value="1"/>
</dbReference>
<organism evidence="2 3">
    <name type="scientific">Agrobacterium deltaense Zutra 3/1</name>
    <dbReference type="NCBI Taxonomy" id="1183427"/>
    <lineage>
        <taxon>Bacteria</taxon>
        <taxon>Pseudomonadati</taxon>
        <taxon>Pseudomonadota</taxon>
        <taxon>Alphaproteobacteria</taxon>
        <taxon>Hyphomicrobiales</taxon>
        <taxon>Rhizobiaceae</taxon>
        <taxon>Rhizobium/Agrobacterium group</taxon>
        <taxon>Agrobacterium</taxon>
    </lineage>
</organism>
<sequence length="169" mass="18631">MPDLMHYQGKLYRALNPVYAREPLSGRGAELYGGRFNPKGMPALYTSVTVIAALKEANQAGSLQPTTLVSYDADITPLFDTRDGALLHDYDIDAQTLSTPTWRDDMNVFGEAPTQGLARILKNEGFCGLIVRSFAPGATDTDLNVVLWTWGDTLPHQLILIDDEQRLSC</sequence>
<gene>
    <name evidence="2" type="ORF">AGR7C_Lc220156</name>
</gene>
<dbReference type="AlphaFoldDB" id="A0A1S7RU50"/>
<protein>
    <recommendedName>
        <fullName evidence="1">RES domain-containing protein</fullName>
    </recommendedName>
</protein>
<accession>A0A1S7RU50</accession>
<evidence type="ECO:0000313" key="2">
    <source>
        <dbReference type="EMBL" id="CUX57331.1"/>
    </source>
</evidence>
<dbReference type="Pfam" id="PF08808">
    <property type="entry name" value="RES"/>
    <property type="match status" value="1"/>
</dbReference>
<feature type="domain" description="RES" evidence="1">
    <location>
        <begin position="23"/>
        <end position="158"/>
    </location>
</feature>
<reference evidence="2 3" key="1">
    <citation type="submission" date="2016-01" db="EMBL/GenBank/DDBJ databases">
        <authorList>
            <person name="Oliw E.H."/>
        </authorList>
    </citation>
    <scope>NUCLEOTIDE SEQUENCE [LARGE SCALE GENOMIC DNA]</scope>
    <source>
        <strain evidence="2 3">Zutra 3-1</strain>
    </source>
</reference>